<comment type="similarity">
    <text evidence="2">Belongs to the RibF family.</text>
</comment>
<organism evidence="13 14">
    <name type="scientific">Bacillus chungangensis</name>
    <dbReference type="NCBI Taxonomy" id="587633"/>
    <lineage>
        <taxon>Bacteria</taxon>
        <taxon>Bacillati</taxon>
        <taxon>Bacillota</taxon>
        <taxon>Bacilli</taxon>
        <taxon>Bacillales</taxon>
        <taxon>Bacillaceae</taxon>
        <taxon>Bacillus</taxon>
    </lineage>
</organism>
<dbReference type="Pfam" id="PF06574">
    <property type="entry name" value="FAD_syn"/>
    <property type="match status" value="1"/>
</dbReference>
<feature type="domain" description="FAD synthetase" evidence="12">
    <location>
        <begin position="18"/>
        <end position="169"/>
    </location>
</feature>
<reference evidence="13 14" key="1">
    <citation type="submission" date="2023-07" db="EMBL/GenBank/DDBJ databases">
        <title>Genomic Encyclopedia of Type Strains, Phase IV (KMG-IV): sequencing the most valuable type-strain genomes for metagenomic binning, comparative biology and taxonomic classification.</title>
        <authorList>
            <person name="Goeker M."/>
        </authorList>
    </citation>
    <scope>NUCLEOTIDE SEQUENCE [LARGE SCALE GENOMIC DNA]</scope>
    <source>
        <strain evidence="13 14">DSM 23837</strain>
    </source>
</reference>
<gene>
    <name evidence="13" type="ORF">J2S08_001178</name>
</gene>
<name>A0ABT9WPY4_9BACI</name>
<proteinExistence type="inferred from homology"/>
<evidence type="ECO:0000256" key="11">
    <source>
        <dbReference type="ARBA" id="ARBA00049494"/>
    </source>
</evidence>
<dbReference type="PANTHER" id="PTHR22749">
    <property type="entry name" value="RIBOFLAVIN KINASE/FMN ADENYLYLTRANSFERASE"/>
    <property type="match status" value="1"/>
</dbReference>
<keyword evidence="9" id="KW-0274">FAD</keyword>
<keyword evidence="4" id="KW-0285">Flavoprotein</keyword>
<dbReference type="EMBL" id="JAUSTT010000005">
    <property type="protein sequence ID" value="MDQ0175344.1"/>
    <property type="molecule type" value="Genomic_DNA"/>
</dbReference>
<dbReference type="Proteomes" id="UP001223586">
    <property type="component" value="Unassembled WGS sequence"/>
</dbReference>
<keyword evidence="8" id="KW-0547">Nucleotide-binding</keyword>
<evidence type="ECO:0000256" key="3">
    <source>
        <dbReference type="ARBA" id="ARBA00012393"/>
    </source>
</evidence>
<keyword evidence="14" id="KW-1185">Reference proteome</keyword>
<evidence type="ECO:0000259" key="12">
    <source>
        <dbReference type="Pfam" id="PF06574"/>
    </source>
</evidence>
<dbReference type="InterPro" id="IPR004821">
    <property type="entry name" value="Cyt_trans-like"/>
</dbReference>
<keyword evidence="7 13" id="KW-0548">Nucleotidyltransferase</keyword>
<dbReference type="NCBIfam" id="TIGR00125">
    <property type="entry name" value="cyt_tran_rel"/>
    <property type="match status" value="1"/>
</dbReference>
<keyword evidence="10" id="KW-0067">ATP-binding</keyword>
<dbReference type="EC" id="2.7.7.2" evidence="3"/>
<evidence type="ECO:0000313" key="14">
    <source>
        <dbReference type="Proteomes" id="UP001223586"/>
    </source>
</evidence>
<dbReference type="SUPFAM" id="SSF52374">
    <property type="entry name" value="Nucleotidylyl transferase"/>
    <property type="match status" value="1"/>
</dbReference>
<dbReference type="InterPro" id="IPR014729">
    <property type="entry name" value="Rossmann-like_a/b/a_fold"/>
</dbReference>
<comment type="catalytic activity">
    <reaction evidence="11">
        <text>FMN + ATP + H(+) = FAD + diphosphate</text>
        <dbReference type="Rhea" id="RHEA:17237"/>
        <dbReference type="ChEBI" id="CHEBI:15378"/>
        <dbReference type="ChEBI" id="CHEBI:30616"/>
        <dbReference type="ChEBI" id="CHEBI:33019"/>
        <dbReference type="ChEBI" id="CHEBI:57692"/>
        <dbReference type="ChEBI" id="CHEBI:58210"/>
        <dbReference type="EC" id="2.7.7.2"/>
    </reaction>
</comment>
<dbReference type="CDD" id="cd02064">
    <property type="entry name" value="FAD_synthetase_N"/>
    <property type="match status" value="1"/>
</dbReference>
<evidence type="ECO:0000256" key="4">
    <source>
        <dbReference type="ARBA" id="ARBA00022630"/>
    </source>
</evidence>
<comment type="pathway">
    <text evidence="1">Cofactor biosynthesis; FAD biosynthesis; FAD from FMN: step 1/1.</text>
</comment>
<evidence type="ECO:0000313" key="13">
    <source>
        <dbReference type="EMBL" id="MDQ0175344.1"/>
    </source>
</evidence>
<evidence type="ECO:0000256" key="6">
    <source>
        <dbReference type="ARBA" id="ARBA00022679"/>
    </source>
</evidence>
<keyword evidence="5" id="KW-0288">FMN</keyword>
<protein>
    <recommendedName>
        <fullName evidence="3">FAD synthase</fullName>
        <ecNumber evidence="3">2.7.7.2</ecNumber>
    </recommendedName>
</protein>
<sequence length="286" mass="32355">MKTVFLSEEEQPISIVKTDTCVMALGFFDGVHLGHRKVIQTASEIAKTKGLTTAVMTFFPHPKEVISDGKMKVDYLTSLAQKEDILSRLGVDCLYVVAFNRRFAMLSPEQFIERYVTKLGAKHVVAGFDFTYGYRGQGNMDRIAVDGKGAFSVTKVEKVALNGEKISSTLIRSLILAGEVDKVLAYLGNEYQIAGSLQFNQYEITFINRDNNLLPKPGAYHVSVYDGKETHSAIAHRRNHHNNILLQFTNSIAPFPENAWLTITWHKQFVQDKQKFREHMDVQIHQ</sequence>
<evidence type="ECO:0000256" key="9">
    <source>
        <dbReference type="ARBA" id="ARBA00022827"/>
    </source>
</evidence>
<dbReference type="RefSeq" id="WP_307227587.1">
    <property type="nucleotide sequence ID" value="NZ_JAUSTT010000005.1"/>
</dbReference>
<keyword evidence="6 13" id="KW-0808">Transferase</keyword>
<dbReference type="GO" id="GO:0008531">
    <property type="term" value="F:riboflavin kinase activity"/>
    <property type="evidence" value="ECO:0007669"/>
    <property type="project" value="UniProtKB-EC"/>
</dbReference>
<dbReference type="PANTHER" id="PTHR22749:SF6">
    <property type="entry name" value="RIBOFLAVIN KINASE"/>
    <property type="match status" value="1"/>
</dbReference>
<dbReference type="Gene3D" id="3.40.50.620">
    <property type="entry name" value="HUPs"/>
    <property type="match status" value="1"/>
</dbReference>
<evidence type="ECO:0000256" key="8">
    <source>
        <dbReference type="ARBA" id="ARBA00022741"/>
    </source>
</evidence>
<evidence type="ECO:0000256" key="1">
    <source>
        <dbReference type="ARBA" id="ARBA00004726"/>
    </source>
</evidence>
<accession>A0ABT9WPY4</accession>
<dbReference type="InterPro" id="IPR023468">
    <property type="entry name" value="Riboflavin_kinase"/>
</dbReference>
<dbReference type="GO" id="GO:0003919">
    <property type="term" value="F:FMN adenylyltransferase activity"/>
    <property type="evidence" value="ECO:0007669"/>
    <property type="project" value="UniProtKB-EC"/>
</dbReference>
<evidence type="ECO:0000256" key="5">
    <source>
        <dbReference type="ARBA" id="ARBA00022643"/>
    </source>
</evidence>
<dbReference type="InterPro" id="IPR015864">
    <property type="entry name" value="FAD_synthase"/>
</dbReference>
<evidence type="ECO:0000256" key="10">
    <source>
        <dbReference type="ARBA" id="ARBA00022840"/>
    </source>
</evidence>
<comment type="caution">
    <text evidence="13">The sequence shown here is derived from an EMBL/GenBank/DDBJ whole genome shotgun (WGS) entry which is preliminary data.</text>
</comment>
<evidence type="ECO:0000256" key="2">
    <source>
        <dbReference type="ARBA" id="ARBA00010214"/>
    </source>
</evidence>
<keyword evidence="13" id="KW-0418">Kinase</keyword>
<evidence type="ECO:0000256" key="7">
    <source>
        <dbReference type="ARBA" id="ARBA00022695"/>
    </source>
</evidence>